<dbReference type="EMBL" id="CP011507">
    <property type="protein sequence ID" value="AKS05945.1"/>
    <property type="molecule type" value="Genomic_DNA"/>
</dbReference>
<keyword evidence="1" id="KW-0812">Transmembrane</keyword>
<keyword evidence="2" id="KW-0687">Ribonucleoprotein</keyword>
<keyword evidence="1" id="KW-1133">Transmembrane helix</keyword>
<dbReference type="RefSeq" id="WP_049709624.1">
    <property type="nucleotide sequence ID" value="NZ_CP011507.1"/>
</dbReference>
<keyword evidence="1" id="KW-0472">Membrane</keyword>
<dbReference type="OrthoDB" id="6089792at2"/>
<reference evidence="3" key="2">
    <citation type="submission" date="2015-05" db="EMBL/GenBank/DDBJ databases">
        <authorList>
            <person name="Swarnkar M.K."/>
            <person name="Vyas P."/>
            <person name="Rahi P."/>
            <person name="Thakur R."/>
            <person name="Thakur N."/>
            <person name="Singh A.K."/>
            <person name="Gulati A."/>
        </authorList>
    </citation>
    <scope>NUCLEOTIDE SEQUENCE [LARGE SCALE GENOMIC DNA]</scope>
    <source>
        <strain evidence="3">745</strain>
    </source>
</reference>
<sequence length="86" mass="10135">MDYFIIVVTTLAGLYFHGWLYLRIRRWIDRDLALSLAGNDLHKRAFMLQQLEQARTLKIKRSDLPHWLKKAAQQHTPEASVIETSE</sequence>
<dbReference type="AlphaFoldDB" id="A0A0H5A8M8"/>
<feature type="transmembrane region" description="Helical" evidence="1">
    <location>
        <begin position="6"/>
        <end position="22"/>
    </location>
</feature>
<evidence type="ECO:0000313" key="3">
    <source>
        <dbReference type="Proteomes" id="UP000036608"/>
    </source>
</evidence>
<organism evidence="2 3">
    <name type="scientific">Pseudomonas trivialis</name>
    <dbReference type="NCBI Taxonomy" id="200450"/>
    <lineage>
        <taxon>Bacteria</taxon>
        <taxon>Pseudomonadati</taxon>
        <taxon>Pseudomonadota</taxon>
        <taxon>Gammaproteobacteria</taxon>
        <taxon>Pseudomonadales</taxon>
        <taxon>Pseudomonadaceae</taxon>
        <taxon>Pseudomonas</taxon>
    </lineage>
</organism>
<proteinExistence type="predicted"/>
<name>A0A0H5A8M8_9PSED</name>
<accession>A0A0H5A8M8</accession>
<dbReference type="GO" id="GO:0005840">
    <property type="term" value="C:ribosome"/>
    <property type="evidence" value="ECO:0007669"/>
    <property type="project" value="UniProtKB-KW"/>
</dbReference>
<dbReference type="KEGG" id="ptv:AA957_07465"/>
<protein>
    <submittedName>
        <fullName evidence="2">30S ribosomal protein S3</fullName>
    </submittedName>
</protein>
<evidence type="ECO:0000256" key="1">
    <source>
        <dbReference type="SAM" id="Phobius"/>
    </source>
</evidence>
<dbReference type="PATRIC" id="fig|200450.3.peg.1550"/>
<evidence type="ECO:0000313" key="2">
    <source>
        <dbReference type="EMBL" id="AKS05945.1"/>
    </source>
</evidence>
<dbReference type="Proteomes" id="UP000036608">
    <property type="component" value="Chromosome"/>
</dbReference>
<reference evidence="2 3" key="1">
    <citation type="journal article" date="2015" name="Genome Announc.">
        <title>Complete Genome Sequence of the Rhizobacterium Pseudomonas trivialis Strain IHBB745 with Multiple Plant Growth-Promoting Activities and Tolerance to Desiccation and Alkalinity.</title>
        <authorList>
            <person name="Gulati A."/>
            <person name="Swarnkar M.K."/>
            <person name="Vyas P."/>
            <person name="Rahi P."/>
            <person name="Thakur R."/>
            <person name="Thakur N."/>
            <person name="Singh A.K."/>
        </authorList>
    </citation>
    <scope>NUCLEOTIDE SEQUENCE [LARGE SCALE GENOMIC DNA]</scope>
    <source>
        <strain evidence="3">745</strain>
    </source>
</reference>
<keyword evidence="2" id="KW-0689">Ribosomal protein</keyword>
<gene>
    <name evidence="2" type="ORF">AA957_07465</name>
</gene>